<evidence type="ECO:0000256" key="5">
    <source>
        <dbReference type="ARBA" id="ARBA00022825"/>
    </source>
</evidence>
<keyword evidence="9" id="KW-0732">Signal</keyword>
<feature type="compositionally biased region" description="Low complexity" evidence="8">
    <location>
        <begin position="393"/>
        <end position="402"/>
    </location>
</feature>
<feature type="compositionally biased region" description="Low complexity" evidence="8">
    <location>
        <begin position="361"/>
        <end position="371"/>
    </location>
</feature>
<gene>
    <name evidence="11" type="ORF">GCM10010430_41480</name>
</gene>
<evidence type="ECO:0000256" key="8">
    <source>
        <dbReference type="SAM" id="MobiDB-lite"/>
    </source>
</evidence>
<dbReference type="InterPro" id="IPR015366">
    <property type="entry name" value="S53_propep"/>
</dbReference>
<keyword evidence="12" id="KW-1185">Reference proteome</keyword>
<dbReference type="InterPro" id="IPR030400">
    <property type="entry name" value="Sedolisin_dom"/>
</dbReference>
<comment type="cofactor">
    <cofactor evidence="1">
        <name>Ca(2+)</name>
        <dbReference type="ChEBI" id="CHEBI:29108"/>
    </cofactor>
</comment>
<dbReference type="InterPro" id="IPR050819">
    <property type="entry name" value="Tripeptidyl-peptidase_I"/>
</dbReference>
<dbReference type="SUPFAM" id="SSF52743">
    <property type="entry name" value="Subtilisin-like"/>
    <property type="match status" value="1"/>
</dbReference>
<dbReference type="PANTHER" id="PTHR14218:SF15">
    <property type="entry name" value="TRIPEPTIDYL-PEPTIDASE 1"/>
    <property type="match status" value="1"/>
</dbReference>
<feature type="region of interest" description="Disordered" evidence="8">
    <location>
        <begin position="360"/>
        <end position="409"/>
    </location>
</feature>
<keyword evidence="5" id="KW-0720">Serine protease</keyword>
<dbReference type="PROSITE" id="PS51695">
    <property type="entry name" value="SEDOLISIN"/>
    <property type="match status" value="1"/>
</dbReference>
<dbReference type="RefSeq" id="WP_344637942.1">
    <property type="nucleotide sequence ID" value="NZ_BAAATR010000018.1"/>
</dbReference>
<name>A0ABP5RAP2_9ACTN</name>
<feature type="domain" description="Peptidase S53" evidence="10">
    <location>
        <begin position="211"/>
        <end position="547"/>
    </location>
</feature>
<dbReference type="EMBL" id="BAAATR010000018">
    <property type="protein sequence ID" value="GAA2253424.1"/>
    <property type="molecule type" value="Genomic_DNA"/>
</dbReference>
<evidence type="ECO:0000313" key="11">
    <source>
        <dbReference type="EMBL" id="GAA2253424.1"/>
    </source>
</evidence>
<evidence type="ECO:0000256" key="2">
    <source>
        <dbReference type="ARBA" id="ARBA00022670"/>
    </source>
</evidence>
<reference evidence="12" key="1">
    <citation type="journal article" date="2019" name="Int. J. Syst. Evol. Microbiol.">
        <title>The Global Catalogue of Microorganisms (GCM) 10K type strain sequencing project: providing services to taxonomists for standard genome sequencing and annotation.</title>
        <authorList>
            <consortium name="The Broad Institute Genomics Platform"/>
            <consortium name="The Broad Institute Genome Sequencing Center for Infectious Disease"/>
            <person name="Wu L."/>
            <person name="Ma J."/>
        </authorList>
    </citation>
    <scope>NUCLEOTIDE SEQUENCE [LARGE SCALE GENOMIC DNA]</scope>
    <source>
        <strain evidence="12">JCM 7356</strain>
    </source>
</reference>
<evidence type="ECO:0000256" key="6">
    <source>
        <dbReference type="ARBA" id="ARBA00022837"/>
    </source>
</evidence>
<dbReference type="Gene3D" id="3.40.50.200">
    <property type="entry name" value="Peptidase S8/S53 domain"/>
    <property type="match status" value="1"/>
</dbReference>
<dbReference type="Pfam" id="PF09286">
    <property type="entry name" value="Pro-kuma_activ"/>
    <property type="match status" value="1"/>
</dbReference>
<keyword evidence="6" id="KW-0106">Calcium</keyword>
<dbReference type="CDD" id="cd04056">
    <property type="entry name" value="Peptidases_S53"/>
    <property type="match status" value="1"/>
</dbReference>
<evidence type="ECO:0000256" key="1">
    <source>
        <dbReference type="ARBA" id="ARBA00001913"/>
    </source>
</evidence>
<dbReference type="CDD" id="cd11377">
    <property type="entry name" value="Pro-peptidase_S53"/>
    <property type="match status" value="1"/>
</dbReference>
<evidence type="ECO:0000256" key="3">
    <source>
        <dbReference type="ARBA" id="ARBA00022723"/>
    </source>
</evidence>
<keyword evidence="3" id="KW-0479">Metal-binding</keyword>
<keyword evidence="2" id="KW-0645">Protease</keyword>
<keyword evidence="4" id="KW-0378">Hydrolase</keyword>
<evidence type="ECO:0000313" key="12">
    <source>
        <dbReference type="Proteomes" id="UP001500305"/>
    </source>
</evidence>
<accession>A0ABP5RAP2</accession>
<evidence type="ECO:0000256" key="7">
    <source>
        <dbReference type="ARBA" id="ARBA00023145"/>
    </source>
</evidence>
<organism evidence="11 12">
    <name type="scientific">Kitasatospora cystarginea</name>
    <dbReference type="NCBI Taxonomy" id="58350"/>
    <lineage>
        <taxon>Bacteria</taxon>
        <taxon>Bacillati</taxon>
        <taxon>Actinomycetota</taxon>
        <taxon>Actinomycetes</taxon>
        <taxon>Kitasatosporales</taxon>
        <taxon>Streptomycetaceae</taxon>
        <taxon>Kitasatospora</taxon>
    </lineage>
</organism>
<feature type="chain" id="PRO_5047397399" evidence="9">
    <location>
        <begin position="29"/>
        <end position="547"/>
    </location>
</feature>
<protein>
    <submittedName>
        <fullName evidence="11">S53 family serine peptidase</fullName>
    </submittedName>
</protein>
<dbReference type="SUPFAM" id="SSF54897">
    <property type="entry name" value="Protease propeptides/inhibitors"/>
    <property type="match status" value="1"/>
</dbReference>
<dbReference type="PANTHER" id="PTHR14218">
    <property type="entry name" value="PROTEASE S8 TRIPEPTIDYL PEPTIDASE I CLN2"/>
    <property type="match status" value="1"/>
</dbReference>
<evidence type="ECO:0000256" key="4">
    <source>
        <dbReference type="ARBA" id="ARBA00022801"/>
    </source>
</evidence>
<dbReference type="InterPro" id="IPR036852">
    <property type="entry name" value="Peptidase_S8/S53_dom_sf"/>
</dbReference>
<sequence>MKSRLKPLIGLIAAPLPIIALAAAPAFAAPAAVQRVALDGNVIPAVSHSTRLGDVAADQRITVAVSLNQRDRAGLDAFLAQVTDPKSPGYQHYLTVGQFAQRFGAAPATVAKVSAYLKSQGLAVGEVTANHLTLEATGTAARVQQAFGTRLANFHDGRTGRDFYANTAQPVLPAEIAAAVSNVSGLDNYAKYRHFSSGKLFPEAAGHAPSGLSPAKARTAYNLNSAISAGYTGKGQTVAVAEFSAFQQSNITAYDKYYGLTPPTPAVVSAGGGTTDLSGQGEVELDIEVIHALAPGAAVKVYEAPNSDAGEVALYSKLVSDNVPVISISWGIYEAGETASNRVAVDTDFKEAAAQGQSVYAASGDSGSDDAGNGGTSVDFPAADPYVTGTGGTTLSTTSSGGWSRETAWSGSGGGVSSVFATPSYQTKVNTGAKRAVPDVAAVADPASGWAVYTGGGWYTYGGTSAAAPNWAAFTAVYNSEAKAKSKPAFGFANSTIYSLASSAGYGAAFHDVTSGSNGAYSAAKGYDKVTGWGSYNGAGFLKAKLG</sequence>
<keyword evidence="7" id="KW-0865">Zymogen</keyword>
<proteinExistence type="predicted"/>
<evidence type="ECO:0000259" key="10">
    <source>
        <dbReference type="PROSITE" id="PS51695"/>
    </source>
</evidence>
<evidence type="ECO:0000256" key="9">
    <source>
        <dbReference type="SAM" id="SignalP"/>
    </source>
</evidence>
<comment type="caution">
    <text evidence="11">The sequence shown here is derived from an EMBL/GenBank/DDBJ whole genome shotgun (WGS) entry which is preliminary data.</text>
</comment>
<dbReference type="SMART" id="SM00944">
    <property type="entry name" value="Pro-kuma_activ"/>
    <property type="match status" value="1"/>
</dbReference>
<dbReference type="Proteomes" id="UP001500305">
    <property type="component" value="Unassembled WGS sequence"/>
</dbReference>
<feature type="signal peptide" evidence="9">
    <location>
        <begin position="1"/>
        <end position="28"/>
    </location>
</feature>